<comment type="caution">
    <text evidence="2">The sequence shown here is derived from an EMBL/GenBank/DDBJ whole genome shotgun (WGS) entry which is preliminary data.</text>
</comment>
<gene>
    <name evidence="2" type="ORF">ACFSM5_02640</name>
</gene>
<dbReference type="Pfam" id="PF09538">
    <property type="entry name" value="FYDLN_acid"/>
    <property type="match status" value="1"/>
</dbReference>
<feature type="region of interest" description="Disordered" evidence="1">
    <location>
        <begin position="70"/>
        <end position="102"/>
    </location>
</feature>
<dbReference type="RefSeq" id="WP_379874684.1">
    <property type="nucleotide sequence ID" value="NZ_JBHUIP010000003.1"/>
</dbReference>
<dbReference type="EMBL" id="JBHUIP010000003">
    <property type="protein sequence ID" value="MFD2261768.1"/>
    <property type="molecule type" value="Genomic_DNA"/>
</dbReference>
<evidence type="ECO:0000256" key="1">
    <source>
        <dbReference type="SAM" id="MobiDB-lite"/>
    </source>
</evidence>
<evidence type="ECO:0000313" key="2">
    <source>
        <dbReference type="EMBL" id="MFD2261768.1"/>
    </source>
</evidence>
<dbReference type="NCBIfam" id="TIGR02300">
    <property type="entry name" value="FYDLN_acid"/>
    <property type="match status" value="1"/>
</dbReference>
<proteinExistence type="predicted"/>
<reference evidence="3" key="1">
    <citation type="journal article" date="2019" name="Int. J. Syst. Evol. Microbiol.">
        <title>The Global Catalogue of Microorganisms (GCM) 10K type strain sequencing project: providing services to taxonomists for standard genome sequencing and annotation.</title>
        <authorList>
            <consortium name="The Broad Institute Genomics Platform"/>
            <consortium name="The Broad Institute Genome Sequencing Center for Infectious Disease"/>
            <person name="Wu L."/>
            <person name="Ma J."/>
        </authorList>
    </citation>
    <scope>NUCLEOTIDE SEQUENCE [LARGE SCALE GENOMIC DNA]</scope>
    <source>
        <strain evidence="3">CGMCC 1.19062</strain>
    </source>
</reference>
<name>A0ABW5DMN3_9PROT</name>
<sequence>MAKPEWGAKRVCHSCGAAFYDLKRDPIVCPKCATEYDPEAILKSRRSRAPVAEEKAATKAAAVLSEAEVELEVEVEDTDEVAAEDDELMEDTSELGEDDEDMAEVIENLDNEGEDR</sequence>
<organism evidence="2 3">
    <name type="scientific">Lacibacterium aquatile</name>
    <dbReference type="NCBI Taxonomy" id="1168082"/>
    <lineage>
        <taxon>Bacteria</taxon>
        <taxon>Pseudomonadati</taxon>
        <taxon>Pseudomonadota</taxon>
        <taxon>Alphaproteobacteria</taxon>
        <taxon>Rhodospirillales</taxon>
        <taxon>Rhodospirillaceae</taxon>
    </lineage>
</organism>
<keyword evidence="3" id="KW-1185">Reference proteome</keyword>
<evidence type="ECO:0000313" key="3">
    <source>
        <dbReference type="Proteomes" id="UP001597295"/>
    </source>
</evidence>
<dbReference type="Proteomes" id="UP001597295">
    <property type="component" value="Unassembled WGS sequence"/>
</dbReference>
<dbReference type="InterPro" id="IPR012644">
    <property type="entry name" value="CHP02300_FYDLN_acid"/>
</dbReference>
<accession>A0ABW5DMN3</accession>
<protein>
    <submittedName>
        <fullName evidence="2">TIGR02300 family protein</fullName>
    </submittedName>
</protein>